<dbReference type="Pfam" id="PF02388">
    <property type="entry name" value="FemAB"/>
    <property type="match status" value="1"/>
</dbReference>
<gene>
    <name evidence="9" type="primary">fmhA</name>
    <name evidence="9" type="ORF">LB359_18795</name>
</gene>
<evidence type="ECO:0000313" key="9">
    <source>
        <dbReference type="EMBL" id="MCE3364268.1"/>
    </source>
</evidence>
<dbReference type="PANTHER" id="PTHR36174:SF2">
    <property type="entry name" value="AMINOACYLTRANSFERASE FEMA"/>
    <property type="match status" value="1"/>
</dbReference>
<dbReference type="Gene3D" id="3.40.630.30">
    <property type="match status" value="2"/>
</dbReference>
<dbReference type="GO" id="GO:0009252">
    <property type="term" value="P:peptidoglycan biosynthetic process"/>
    <property type="evidence" value="ECO:0007669"/>
    <property type="project" value="UniProtKB-KW"/>
</dbReference>
<dbReference type="SUPFAM" id="SSF55729">
    <property type="entry name" value="Acyl-CoA N-acyltransferases (Nat)"/>
    <property type="match status" value="2"/>
</dbReference>
<organism evidence="9 10">
    <name type="scientific">Staphylococcus aureus</name>
    <dbReference type="NCBI Taxonomy" id="1280"/>
    <lineage>
        <taxon>Bacteria</taxon>
        <taxon>Bacillati</taxon>
        <taxon>Bacillota</taxon>
        <taxon>Bacilli</taxon>
        <taxon>Bacillales</taxon>
        <taxon>Staphylococcaceae</taxon>
        <taxon>Staphylococcus</taxon>
    </lineage>
</organism>
<dbReference type="InterPro" id="IPR050644">
    <property type="entry name" value="PG_Glycine_Bridge_Synth"/>
</dbReference>
<evidence type="ECO:0000256" key="3">
    <source>
        <dbReference type="ARBA" id="ARBA00022490"/>
    </source>
</evidence>
<name>A0AAW4YDG8_STAAU</name>
<dbReference type="InterPro" id="IPR003447">
    <property type="entry name" value="FEMABX"/>
</dbReference>
<protein>
    <submittedName>
        <fullName evidence="9">FemA/FemB family glycyltransferase FmhA</fullName>
    </submittedName>
</protein>
<keyword evidence="8" id="KW-0961">Cell wall biogenesis/degradation</keyword>
<reference evidence="9" key="1">
    <citation type="journal article" date="2021" name="Front Med (Lausanne)">
        <title>The Prevalence and Determinants of Fusidic Acid Resistance Among Methicillin-Resistant Staphylococcus aureus Clinical Isolates in China.</title>
        <authorList>
            <person name="Zhao H."/>
            <person name="Wang X."/>
            <person name="Wang B."/>
            <person name="Xu Y."/>
            <person name="Rao L."/>
            <person name="Wan B."/>
            <person name="Guo Y."/>
            <person name="Wu X."/>
            <person name="Yu J."/>
            <person name="Chen L."/>
            <person name="Li M."/>
            <person name="Yu F."/>
        </authorList>
    </citation>
    <scope>NUCLEOTIDE SEQUENCE</scope>
    <source>
        <strain evidence="9">NC-4</strain>
    </source>
</reference>
<keyword evidence="7" id="KW-0012">Acyltransferase</keyword>
<evidence type="ECO:0000256" key="8">
    <source>
        <dbReference type="ARBA" id="ARBA00023316"/>
    </source>
</evidence>
<feature type="non-terminal residue" evidence="9">
    <location>
        <position position="189"/>
    </location>
</feature>
<evidence type="ECO:0000256" key="6">
    <source>
        <dbReference type="ARBA" id="ARBA00022984"/>
    </source>
</evidence>
<keyword evidence="3" id="KW-0963">Cytoplasm</keyword>
<dbReference type="EMBL" id="JAIUEN010000697">
    <property type="protein sequence ID" value="MCE3364268.1"/>
    <property type="molecule type" value="Genomic_DNA"/>
</dbReference>
<dbReference type="PROSITE" id="PS51191">
    <property type="entry name" value="FEMABX"/>
    <property type="match status" value="1"/>
</dbReference>
<evidence type="ECO:0000256" key="4">
    <source>
        <dbReference type="ARBA" id="ARBA00022679"/>
    </source>
</evidence>
<dbReference type="PANTHER" id="PTHR36174">
    <property type="entry name" value="LIPID II:GLYCINE GLYCYLTRANSFERASE"/>
    <property type="match status" value="1"/>
</dbReference>
<dbReference type="Proteomes" id="UP001200271">
    <property type="component" value="Unassembled WGS sequence"/>
</dbReference>
<sequence>HRGPVMDYTNQSLVAFFFKALTSYLKKQNCLYVLIDPYLIENLRNAEGEIVKSYDNRAFVRTMDTLGYKHQGFPVGYDSMSQIRWLSVLDLKDKTEDQLLKEMDYQTRRNIKKTYDIGVKTKTLTIDETQTFFDLFHMAEEKHGFKFRELPYFEEMQKLYDDHAMLKLAYIDLYEYLKTLHLEQQQLTA</sequence>
<comment type="caution">
    <text evidence="9">The sequence shown here is derived from an EMBL/GenBank/DDBJ whole genome shotgun (WGS) entry which is preliminary data.</text>
</comment>
<feature type="non-terminal residue" evidence="9">
    <location>
        <position position="1"/>
    </location>
</feature>
<keyword evidence="6" id="KW-0573">Peptidoglycan synthesis</keyword>
<reference evidence="9" key="2">
    <citation type="submission" date="2023-08" db="EMBL/GenBank/DDBJ databases">
        <authorList>
            <person name="Zhao H."/>
            <person name="Wang X."/>
        </authorList>
    </citation>
    <scope>NUCLEOTIDE SEQUENCE</scope>
    <source>
        <strain evidence="9">NC-4</strain>
    </source>
</reference>
<keyword evidence="4" id="KW-0808">Transferase</keyword>
<accession>A0AAW4YDG8</accession>
<comment type="subcellular location">
    <subcellularLocation>
        <location evidence="1">Cytoplasm</location>
    </subcellularLocation>
</comment>
<comment type="similarity">
    <text evidence="2">Belongs to the FemABX family.</text>
</comment>
<dbReference type="GO" id="GO:0005737">
    <property type="term" value="C:cytoplasm"/>
    <property type="evidence" value="ECO:0007669"/>
    <property type="project" value="UniProtKB-SubCell"/>
</dbReference>
<dbReference type="InterPro" id="IPR016181">
    <property type="entry name" value="Acyl_CoA_acyltransferase"/>
</dbReference>
<keyword evidence="5" id="KW-0133">Cell shape</keyword>
<dbReference type="AlphaFoldDB" id="A0AAW4YDG8"/>
<dbReference type="GO" id="GO:0016755">
    <property type="term" value="F:aminoacyltransferase activity"/>
    <property type="evidence" value="ECO:0007669"/>
    <property type="project" value="InterPro"/>
</dbReference>
<evidence type="ECO:0000256" key="7">
    <source>
        <dbReference type="ARBA" id="ARBA00023315"/>
    </source>
</evidence>
<dbReference type="GO" id="GO:0008360">
    <property type="term" value="P:regulation of cell shape"/>
    <property type="evidence" value="ECO:0007669"/>
    <property type="project" value="UniProtKB-KW"/>
</dbReference>
<evidence type="ECO:0000313" key="10">
    <source>
        <dbReference type="Proteomes" id="UP001200271"/>
    </source>
</evidence>
<evidence type="ECO:0000256" key="2">
    <source>
        <dbReference type="ARBA" id="ARBA00009943"/>
    </source>
</evidence>
<dbReference type="GO" id="GO:0071555">
    <property type="term" value="P:cell wall organization"/>
    <property type="evidence" value="ECO:0007669"/>
    <property type="project" value="UniProtKB-KW"/>
</dbReference>
<evidence type="ECO:0000256" key="5">
    <source>
        <dbReference type="ARBA" id="ARBA00022960"/>
    </source>
</evidence>
<proteinExistence type="inferred from homology"/>
<evidence type="ECO:0000256" key="1">
    <source>
        <dbReference type="ARBA" id="ARBA00004496"/>
    </source>
</evidence>